<reference evidence="1 2" key="1">
    <citation type="journal article" date="2012" name="PLoS Pathog.">
        <title>Diverse lifestyles and strategies of plant pathogenesis encoded in the genomes of eighteen Dothideomycetes fungi.</title>
        <authorList>
            <person name="Ohm R.A."/>
            <person name="Feau N."/>
            <person name="Henrissat B."/>
            <person name="Schoch C.L."/>
            <person name="Horwitz B.A."/>
            <person name="Barry K.W."/>
            <person name="Condon B.J."/>
            <person name="Copeland A.C."/>
            <person name="Dhillon B."/>
            <person name="Glaser F."/>
            <person name="Hesse C.N."/>
            <person name="Kosti I."/>
            <person name="LaButti K."/>
            <person name="Lindquist E.A."/>
            <person name="Lucas S."/>
            <person name="Salamov A.A."/>
            <person name="Bradshaw R.E."/>
            <person name="Ciuffetti L."/>
            <person name="Hamelin R.C."/>
            <person name="Kema G.H.J."/>
            <person name="Lawrence C."/>
            <person name="Scott J.A."/>
            <person name="Spatafora J.W."/>
            <person name="Turgeon B.G."/>
            <person name="de Wit P.J.G.M."/>
            <person name="Zhong S."/>
            <person name="Goodwin S.B."/>
            <person name="Grigoriev I.V."/>
        </authorList>
    </citation>
    <scope>NUCLEOTIDE SEQUENCE [LARGE SCALE GENOMIC DNA]</scope>
    <source>
        <strain evidence="1 2">CIRAD86</strain>
    </source>
</reference>
<proteinExistence type="predicted"/>
<dbReference type="AlphaFoldDB" id="M3B3R4"/>
<dbReference type="VEuPathDB" id="FungiDB:MYCFIDRAFT_210761"/>
<organism evidence="1 2">
    <name type="scientific">Pseudocercospora fijiensis (strain CIRAD86)</name>
    <name type="common">Black leaf streak disease fungus</name>
    <name type="synonym">Mycosphaerella fijiensis</name>
    <dbReference type="NCBI Taxonomy" id="383855"/>
    <lineage>
        <taxon>Eukaryota</taxon>
        <taxon>Fungi</taxon>
        <taxon>Dikarya</taxon>
        <taxon>Ascomycota</taxon>
        <taxon>Pezizomycotina</taxon>
        <taxon>Dothideomycetes</taxon>
        <taxon>Dothideomycetidae</taxon>
        <taxon>Mycosphaerellales</taxon>
        <taxon>Mycosphaerellaceae</taxon>
        <taxon>Pseudocercospora</taxon>
    </lineage>
</organism>
<accession>M3B3R4</accession>
<evidence type="ECO:0000313" key="1">
    <source>
        <dbReference type="EMBL" id="EME84012.1"/>
    </source>
</evidence>
<protein>
    <submittedName>
        <fullName evidence="1">Uncharacterized protein</fullName>
    </submittedName>
</protein>
<dbReference type="Proteomes" id="UP000016932">
    <property type="component" value="Unassembled WGS sequence"/>
</dbReference>
<dbReference type="EMBL" id="KB446557">
    <property type="protein sequence ID" value="EME84012.1"/>
    <property type="molecule type" value="Genomic_DNA"/>
</dbReference>
<sequence>MQVDAQRCGWRGAVRFVRCASDQSIERHPPTLGTLCTVSLVSLLGTACSCPLPSACAFAPSFGLPSKCSRLTSNTPRLSFVQHRFWSLAERTPDDIDLPTTDPGNTSSPCDLTSIVVQPNLTVPHLHSLHFTASDDFTPLRPLRWLDSLSRDISKDK</sequence>
<dbReference type="KEGG" id="pfj:MYCFIDRAFT_210761"/>
<dbReference type="HOGENOM" id="CLU_1678698_0_0_1"/>
<evidence type="ECO:0000313" key="2">
    <source>
        <dbReference type="Proteomes" id="UP000016932"/>
    </source>
</evidence>
<dbReference type="GeneID" id="19337188"/>
<name>M3B3R4_PSEFD</name>
<gene>
    <name evidence="1" type="ORF">MYCFIDRAFT_210761</name>
</gene>
<dbReference type="RefSeq" id="XP_007924636.1">
    <property type="nucleotide sequence ID" value="XM_007926445.1"/>
</dbReference>
<keyword evidence="2" id="KW-1185">Reference proteome</keyword>